<dbReference type="Pfam" id="PF20924">
    <property type="entry name" value="RLIP76_Ral-bd"/>
    <property type="match status" value="1"/>
</dbReference>
<feature type="domain" description="Rho-GAP" evidence="3">
    <location>
        <begin position="140"/>
        <end position="328"/>
    </location>
</feature>
<feature type="compositionally biased region" description="Basic and acidic residues" evidence="2">
    <location>
        <begin position="18"/>
        <end position="57"/>
    </location>
</feature>
<evidence type="ECO:0000259" key="3">
    <source>
        <dbReference type="PROSITE" id="PS50238"/>
    </source>
</evidence>
<feature type="compositionally biased region" description="Basic and acidic residues" evidence="2">
    <location>
        <begin position="403"/>
        <end position="422"/>
    </location>
</feature>
<feature type="compositionally biased region" description="Basic and acidic residues" evidence="2">
    <location>
        <begin position="84"/>
        <end position="112"/>
    </location>
</feature>
<proteinExistence type="predicted"/>
<feature type="compositionally biased region" description="Polar residues" evidence="2">
    <location>
        <begin position="392"/>
        <end position="402"/>
    </location>
</feature>
<dbReference type="InterPro" id="IPR049041">
    <property type="entry name" value="RalBP1-like_Ral-bd"/>
</dbReference>
<sequence>MDFDSPEVMKDFPGLYSSEKKKGADNDYNDESEKTTKKDMLIGKRKEKKDKKDKDKGYAALEGESSDEASPCKSKKSKTFKFTKSKDKEKEKQKEKHEVTKKSRPKKSEKPQKGRKGFGPSKQIVGGSSELADALPIFGVDLEEACKRGRCHDGIFIPLPIRECVDYIEAAGINFEGVYKISGPKNKVSQIKKLYNNRQVVHFSEYDVPTATSSLKMFLRDLPEPIFTNDLLIRFEEAGAILNYNTREKHLKTLVESLPSVNRLLLGWLVVHLHNISLKKHVNKMDKQALAQALNHTFHVSSRLLHALLLHQEALFPNLTITKYYPPLDSGSALPDDPVIIEKELSKLESLLSQIHWEMQNGHISKTREEHLWEVQRITTELKRKLKKFAKTESSQPDQAKSSQEKQEDNAKDELDNTKDELDNAEVQDQATVVISEEPEAPKLEQASDENKLEEEKEIHVEEKGDCSGILKDQQRSDSEEDEYTDSEITSTDSELLEECQYFDEKIVTMKIKNNLLKELIETLMMNINKEKMEIGEYQRQILNLKRGLPQRPPYKKCLKDPNSFHEVQTLLARENHMLQIKKLHLVRQVMEQTEQCIDLTAKLKYTFKDIKDQKIMQGKDITTKTP</sequence>
<dbReference type="InterPro" id="IPR039767">
    <property type="entry name" value="RALBP1"/>
</dbReference>
<keyword evidence="1" id="KW-0343">GTPase activation</keyword>
<dbReference type="PANTHER" id="PTHR12783">
    <property type="entry name" value="RALA BINDING PROTEIN 1 RALBP1"/>
    <property type="match status" value="1"/>
</dbReference>
<feature type="compositionally biased region" description="Basic and acidic residues" evidence="2">
    <location>
        <begin position="449"/>
        <end position="466"/>
    </location>
</feature>
<dbReference type="OrthoDB" id="10033734at2759"/>
<gene>
    <name evidence="4" type="ORF">GWI33_018422</name>
</gene>
<keyword evidence="5" id="KW-1185">Reference proteome</keyword>
<dbReference type="EMBL" id="JAACXV010014320">
    <property type="protein sequence ID" value="KAF7268551.1"/>
    <property type="molecule type" value="Genomic_DNA"/>
</dbReference>
<dbReference type="InterPro" id="IPR000198">
    <property type="entry name" value="RhoGAP_dom"/>
</dbReference>
<dbReference type="GO" id="GO:0005096">
    <property type="term" value="F:GTPase activator activity"/>
    <property type="evidence" value="ECO:0007669"/>
    <property type="project" value="UniProtKB-KW"/>
</dbReference>
<dbReference type="Gene3D" id="1.10.555.10">
    <property type="entry name" value="Rho GTPase activation protein"/>
    <property type="match status" value="1"/>
</dbReference>
<accession>A0A834HY24</accession>
<dbReference type="SMART" id="SM00324">
    <property type="entry name" value="RhoGAP"/>
    <property type="match status" value="1"/>
</dbReference>
<evidence type="ECO:0000313" key="4">
    <source>
        <dbReference type="EMBL" id="KAF7268551.1"/>
    </source>
</evidence>
<name>A0A834HY24_RHYFE</name>
<dbReference type="Proteomes" id="UP000625711">
    <property type="component" value="Unassembled WGS sequence"/>
</dbReference>
<dbReference type="Pfam" id="PF00620">
    <property type="entry name" value="RhoGAP"/>
    <property type="match status" value="1"/>
</dbReference>
<evidence type="ECO:0000256" key="2">
    <source>
        <dbReference type="SAM" id="MobiDB-lite"/>
    </source>
</evidence>
<dbReference type="SUPFAM" id="SSF48350">
    <property type="entry name" value="GTPase activation domain, GAP"/>
    <property type="match status" value="1"/>
</dbReference>
<dbReference type="Gene3D" id="1.20.58.90">
    <property type="match status" value="1"/>
</dbReference>
<dbReference type="PANTHER" id="PTHR12783:SF5">
    <property type="entry name" value="RALA-BINDING PROTEIN 1"/>
    <property type="match status" value="1"/>
</dbReference>
<organism evidence="4 5">
    <name type="scientific">Rhynchophorus ferrugineus</name>
    <name type="common">Red palm weevil</name>
    <name type="synonym">Curculio ferrugineus</name>
    <dbReference type="NCBI Taxonomy" id="354439"/>
    <lineage>
        <taxon>Eukaryota</taxon>
        <taxon>Metazoa</taxon>
        <taxon>Ecdysozoa</taxon>
        <taxon>Arthropoda</taxon>
        <taxon>Hexapoda</taxon>
        <taxon>Insecta</taxon>
        <taxon>Pterygota</taxon>
        <taxon>Neoptera</taxon>
        <taxon>Endopterygota</taxon>
        <taxon>Coleoptera</taxon>
        <taxon>Polyphaga</taxon>
        <taxon>Cucujiformia</taxon>
        <taxon>Curculionidae</taxon>
        <taxon>Dryophthorinae</taxon>
        <taxon>Rhynchophorus</taxon>
    </lineage>
</organism>
<reference evidence="4" key="1">
    <citation type="submission" date="2020-08" db="EMBL/GenBank/DDBJ databases">
        <title>Genome sequencing and assembly of the red palm weevil Rhynchophorus ferrugineus.</title>
        <authorList>
            <person name="Dias G.B."/>
            <person name="Bergman C.M."/>
            <person name="Manee M."/>
        </authorList>
    </citation>
    <scope>NUCLEOTIDE SEQUENCE</scope>
    <source>
        <strain evidence="4">AA-2017</strain>
        <tissue evidence="4">Whole larva</tissue>
    </source>
</reference>
<dbReference type="GO" id="GO:0007264">
    <property type="term" value="P:small GTPase-mediated signal transduction"/>
    <property type="evidence" value="ECO:0007669"/>
    <property type="project" value="InterPro"/>
</dbReference>
<feature type="compositionally biased region" description="Basic residues" evidence="2">
    <location>
        <begin position="73"/>
        <end position="83"/>
    </location>
</feature>
<dbReference type="AlphaFoldDB" id="A0A834HY24"/>
<comment type="caution">
    <text evidence="4">The sequence shown here is derived from an EMBL/GenBank/DDBJ whole genome shotgun (WGS) entry which is preliminary data.</text>
</comment>
<dbReference type="GO" id="GO:0031267">
    <property type="term" value="F:small GTPase binding"/>
    <property type="evidence" value="ECO:0007669"/>
    <property type="project" value="InterPro"/>
</dbReference>
<protein>
    <recommendedName>
        <fullName evidence="3">Rho-GAP domain-containing protein</fullName>
    </recommendedName>
</protein>
<dbReference type="PROSITE" id="PS50238">
    <property type="entry name" value="RHOGAP"/>
    <property type="match status" value="1"/>
</dbReference>
<dbReference type="InterPro" id="IPR008936">
    <property type="entry name" value="Rho_GTPase_activation_prot"/>
</dbReference>
<feature type="region of interest" description="Disordered" evidence="2">
    <location>
        <begin position="1"/>
        <end position="125"/>
    </location>
</feature>
<evidence type="ECO:0000313" key="5">
    <source>
        <dbReference type="Proteomes" id="UP000625711"/>
    </source>
</evidence>
<evidence type="ECO:0000256" key="1">
    <source>
        <dbReference type="ARBA" id="ARBA00022468"/>
    </source>
</evidence>
<feature type="region of interest" description="Disordered" evidence="2">
    <location>
        <begin position="388"/>
        <end position="492"/>
    </location>
</feature>